<feature type="binding site" evidence="3 4">
    <location>
        <position position="274"/>
    </location>
    <ligand>
        <name>Zn(2+)</name>
        <dbReference type="ChEBI" id="CHEBI:29105"/>
    </ligand>
</feature>
<name>A0A497WS95_9RHOB</name>
<organism evidence="6 7">
    <name type="scientific">Litoreibacter meonggei</name>
    <dbReference type="NCBI Taxonomy" id="1049199"/>
    <lineage>
        <taxon>Bacteria</taxon>
        <taxon>Pseudomonadati</taxon>
        <taxon>Pseudomonadota</taxon>
        <taxon>Alphaproteobacteria</taxon>
        <taxon>Rhodobacterales</taxon>
        <taxon>Roseobacteraceae</taxon>
        <taxon>Litoreibacter</taxon>
    </lineage>
</organism>
<dbReference type="Pfam" id="PF02574">
    <property type="entry name" value="S-methyl_trans"/>
    <property type="match status" value="1"/>
</dbReference>
<dbReference type="Proteomes" id="UP000269157">
    <property type="component" value="Unassembled WGS sequence"/>
</dbReference>
<evidence type="ECO:0000256" key="1">
    <source>
        <dbReference type="ARBA" id="ARBA00022603"/>
    </source>
</evidence>
<feature type="binding site" evidence="3 4">
    <location>
        <position position="273"/>
    </location>
    <ligand>
        <name>Zn(2+)</name>
        <dbReference type="ChEBI" id="CHEBI:29105"/>
    </ligand>
</feature>
<dbReference type="Gene3D" id="3.20.20.330">
    <property type="entry name" value="Homocysteine-binding-like domain"/>
    <property type="match status" value="1"/>
</dbReference>
<dbReference type="PIRSF" id="PIRSF037505">
    <property type="entry name" value="Betaine_HMT"/>
    <property type="match status" value="1"/>
</dbReference>
<feature type="domain" description="Hcy-binding" evidence="5">
    <location>
        <begin position="1"/>
        <end position="288"/>
    </location>
</feature>
<feature type="binding site" evidence="3 4">
    <location>
        <position position="200"/>
    </location>
    <ligand>
        <name>Zn(2+)</name>
        <dbReference type="ChEBI" id="CHEBI:29105"/>
    </ligand>
</feature>
<evidence type="ECO:0000256" key="2">
    <source>
        <dbReference type="ARBA" id="ARBA00022679"/>
    </source>
</evidence>
<evidence type="ECO:0000256" key="4">
    <source>
        <dbReference type="PROSITE-ProRule" id="PRU00333"/>
    </source>
</evidence>
<evidence type="ECO:0000313" key="7">
    <source>
        <dbReference type="Proteomes" id="UP000269157"/>
    </source>
</evidence>
<dbReference type="PROSITE" id="PS50970">
    <property type="entry name" value="HCY"/>
    <property type="match status" value="1"/>
</dbReference>
<gene>
    <name evidence="6" type="ORF">BCF46_2108</name>
</gene>
<dbReference type="OrthoDB" id="9803687at2"/>
<dbReference type="PANTHER" id="PTHR11103:SF18">
    <property type="entry name" value="SLR1189 PROTEIN"/>
    <property type="match status" value="1"/>
</dbReference>
<dbReference type="EMBL" id="RCCE01000003">
    <property type="protein sequence ID" value="RLJ51883.1"/>
    <property type="molecule type" value="Genomic_DNA"/>
</dbReference>
<comment type="caution">
    <text evidence="6">The sequence shown here is derived from an EMBL/GenBank/DDBJ whole genome shotgun (WGS) entry which is preliminary data.</text>
</comment>
<protein>
    <submittedName>
        <fullName evidence="6">Homocysteine S-methyltransferase</fullName>
    </submittedName>
</protein>
<dbReference type="GO" id="GO:0009086">
    <property type="term" value="P:methionine biosynthetic process"/>
    <property type="evidence" value="ECO:0007669"/>
    <property type="project" value="InterPro"/>
</dbReference>
<accession>A0A497WS95</accession>
<dbReference type="PANTHER" id="PTHR11103">
    <property type="entry name" value="SLR1189 PROTEIN"/>
    <property type="match status" value="1"/>
</dbReference>
<sequence length="293" mass="30695">MSVTILDGGMGQELIARAGRATSLWSVQALIDNPEMVRAVHDDYFAAGAEVATTNSYSVLPDRFEAHGILGQLESLEILACTLACEARDAQGSGQVLGALGPLGFSYQPDKAPPAEQAAEVYAKLAKIQAPLVDAHIFETMASVDQLKGALMGGGVTGKPVWVAVSVDDEDGTKLRSGEQLIEILPLLAEYAPTAVLINCSTPESVTQAVPLLAGCRIPLGAYANGFTGISSDFSEVGATVDMLSARNDLTPEVYANFADRWVASGATLIGGCCEVGPAHIRELSRRFKGTPT</sequence>
<dbReference type="RefSeq" id="WP_121023929.1">
    <property type="nucleotide sequence ID" value="NZ_RCCE01000003.1"/>
</dbReference>
<keyword evidence="2 4" id="KW-0808">Transferase</keyword>
<keyword evidence="1 4" id="KW-0489">Methyltransferase</keyword>
<reference evidence="6 7" key="1">
    <citation type="submission" date="2018-10" db="EMBL/GenBank/DDBJ databases">
        <title>Genomic Encyclopedia of Archaeal and Bacterial Type Strains, Phase II (KMG-II): from individual species to whole genera.</title>
        <authorList>
            <person name="Goeker M."/>
        </authorList>
    </citation>
    <scope>NUCLEOTIDE SEQUENCE [LARGE SCALE GENOMIC DNA]</scope>
    <source>
        <strain evidence="6 7">DSM 29466</strain>
    </source>
</reference>
<dbReference type="GO" id="GO:0008168">
    <property type="term" value="F:methyltransferase activity"/>
    <property type="evidence" value="ECO:0007669"/>
    <property type="project" value="UniProtKB-UniRule"/>
</dbReference>
<dbReference type="InterPro" id="IPR003726">
    <property type="entry name" value="HCY_dom"/>
</dbReference>
<dbReference type="InterPro" id="IPR036589">
    <property type="entry name" value="HCY_dom_sf"/>
</dbReference>
<proteinExistence type="predicted"/>
<dbReference type="SUPFAM" id="SSF82282">
    <property type="entry name" value="Homocysteine S-methyltransferase"/>
    <property type="match status" value="1"/>
</dbReference>
<evidence type="ECO:0000259" key="5">
    <source>
        <dbReference type="PROSITE" id="PS50970"/>
    </source>
</evidence>
<dbReference type="GO" id="GO:0008270">
    <property type="term" value="F:zinc ion binding"/>
    <property type="evidence" value="ECO:0007669"/>
    <property type="project" value="InterPro"/>
</dbReference>
<keyword evidence="7" id="KW-1185">Reference proteome</keyword>
<comment type="cofactor">
    <cofactor evidence="3">
        <name>Zn(2+)</name>
        <dbReference type="ChEBI" id="CHEBI:29105"/>
    </cofactor>
    <text evidence="3">Binds 1 zinc ion per subunit.</text>
</comment>
<dbReference type="InterPro" id="IPR017226">
    <property type="entry name" value="BHMT-like"/>
</dbReference>
<keyword evidence="3 4" id="KW-0479">Metal-binding</keyword>
<dbReference type="GO" id="GO:0032259">
    <property type="term" value="P:methylation"/>
    <property type="evidence" value="ECO:0007669"/>
    <property type="project" value="UniProtKB-KW"/>
</dbReference>
<evidence type="ECO:0000256" key="3">
    <source>
        <dbReference type="PIRSR" id="PIRSR037505-2"/>
    </source>
</evidence>
<evidence type="ECO:0000313" key="6">
    <source>
        <dbReference type="EMBL" id="RLJ51883.1"/>
    </source>
</evidence>
<keyword evidence="3 4" id="KW-0862">Zinc</keyword>
<dbReference type="AlphaFoldDB" id="A0A497WS95"/>